<proteinExistence type="predicted"/>
<reference evidence="2" key="1">
    <citation type="journal article" date="2019" name="Int. J. Syst. Evol. Microbiol.">
        <title>The Global Catalogue of Microorganisms (GCM) 10K type strain sequencing project: providing services to taxonomists for standard genome sequencing and annotation.</title>
        <authorList>
            <consortium name="The Broad Institute Genomics Platform"/>
            <consortium name="The Broad Institute Genome Sequencing Center for Infectious Disease"/>
            <person name="Wu L."/>
            <person name="Ma J."/>
        </authorList>
    </citation>
    <scope>NUCLEOTIDE SEQUENCE [LARGE SCALE GENOMIC DNA]</scope>
    <source>
        <strain evidence="2">JCM 17927</strain>
    </source>
</reference>
<name>A0ABP8MWX9_9BACT</name>
<gene>
    <name evidence="1" type="ORF">GCM10023189_28080</name>
</gene>
<organism evidence="1 2">
    <name type="scientific">Nibrella saemangeumensis</name>
    <dbReference type="NCBI Taxonomy" id="1084526"/>
    <lineage>
        <taxon>Bacteria</taxon>
        <taxon>Pseudomonadati</taxon>
        <taxon>Bacteroidota</taxon>
        <taxon>Cytophagia</taxon>
        <taxon>Cytophagales</taxon>
        <taxon>Spirosomataceae</taxon>
        <taxon>Nibrella</taxon>
    </lineage>
</organism>
<evidence type="ECO:0000313" key="1">
    <source>
        <dbReference type="EMBL" id="GAA4457420.1"/>
    </source>
</evidence>
<sequence length="67" mass="7342">MKQFLKLHRPDSTAELLIQAAHIVTVEDVDGQAAIHVVGIPGPILTQETYEAVKLKLTDIFGNNAFD</sequence>
<keyword evidence="2" id="KW-1185">Reference proteome</keyword>
<protein>
    <submittedName>
        <fullName evidence="1">Uncharacterized protein</fullName>
    </submittedName>
</protein>
<evidence type="ECO:0000313" key="2">
    <source>
        <dbReference type="Proteomes" id="UP001501175"/>
    </source>
</evidence>
<accession>A0ABP8MWX9</accession>
<dbReference type="RefSeq" id="WP_345244477.1">
    <property type="nucleotide sequence ID" value="NZ_BAABHD010000029.1"/>
</dbReference>
<comment type="caution">
    <text evidence="1">The sequence shown here is derived from an EMBL/GenBank/DDBJ whole genome shotgun (WGS) entry which is preliminary data.</text>
</comment>
<dbReference type="Proteomes" id="UP001501175">
    <property type="component" value="Unassembled WGS sequence"/>
</dbReference>
<dbReference type="EMBL" id="BAABHD010000029">
    <property type="protein sequence ID" value="GAA4457420.1"/>
    <property type="molecule type" value="Genomic_DNA"/>
</dbReference>